<dbReference type="AlphaFoldDB" id="A0AA38C6Y2"/>
<gene>
    <name evidence="1" type="ORF">KI387_040478</name>
</gene>
<dbReference type="NCBIfam" id="TIGR01571">
    <property type="entry name" value="A_thal_Cys_rich"/>
    <property type="match status" value="1"/>
</dbReference>
<dbReference type="Pfam" id="PF04749">
    <property type="entry name" value="PLAC8"/>
    <property type="match status" value="1"/>
</dbReference>
<dbReference type="EMBL" id="JAHRHJ020000221">
    <property type="protein sequence ID" value="KAH9294320.1"/>
    <property type="molecule type" value="Genomic_DNA"/>
</dbReference>
<feature type="non-terminal residue" evidence="1">
    <location>
        <position position="1"/>
    </location>
</feature>
<dbReference type="PANTHER" id="PTHR15907">
    <property type="entry name" value="DUF614 FAMILY PROTEIN-RELATED"/>
    <property type="match status" value="1"/>
</dbReference>
<proteinExistence type="predicted"/>
<dbReference type="InterPro" id="IPR006461">
    <property type="entry name" value="PLAC_motif_containing"/>
</dbReference>
<evidence type="ECO:0000313" key="2">
    <source>
        <dbReference type="Proteomes" id="UP000824469"/>
    </source>
</evidence>
<name>A0AA38C6Y2_TAXCH</name>
<comment type="caution">
    <text evidence="1">The sequence shown here is derived from an EMBL/GenBank/DDBJ whole genome shotgun (WGS) entry which is preliminary data.</text>
</comment>
<evidence type="ECO:0000313" key="1">
    <source>
        <dbReference type="EMBL" id="KAH9294320.1"/>
    </source>
</evidence>
<dbReference type="Proteomes" id="UP000824469">
    <property type="component" value="Unassembled WGS sequence"/>
</dbReference>
<organism evidence="1 2">
    <name type="scientific">Taxus chinensis</name>
    <name type="common">Chinese yew</name>
    <name type="synonym">Taxus wallichiana var. chinensis</name>
    <dbReference type="NCBI Taxonomy" id="29808"/>
    <lineage>
        <taxon>Eukaryota</taxon>
        <taxon>Viridiplantae</taxon>
        <taxon>Streptophyta</taxon>
        <taxon>Embryophyta</taxon>
        <taxon>Tracheophyta</taxon>
        <taxon>Spermatophyta</taxon>
        <taxon>Pinopsida</taxon>
        <taxon>Pinidae</taxon>
        <taxon>Conifers II</taxon>
        <taxon>Cupressales</taxon>
        <taxon>Taxaceae</taxon>
        <taxon>Taxus</taxon>
    </lineage>
</organism>
<protein>
    <submittedName>
        <fullName evidence="1">Uncharacterized protein</fullName>
    </submittedName>
</protein>
<dbReference type="OMA" id="CCSDMAT"/>
<keyword evidence="2" id="KW-1185">Reference proteome</keyword>
<reference evidence="1 2" key="1">
    <citation type="journal article" date="2021" name="Nat. Plants">
        <title>The Taxus genome provides insights into paclitaxel biosynthesis.</title>
        <authorList>
            <person name="Xiong X."/>
            <person name="Gou J."/>
            <person name="Liao Q."/>
            <person name="Li Y."/>
            <person name="Zhou Q."/>
            <person name="Bi G."/>
            <person name="Li C."/>
            <person name="Du R."/>
            <person name="Wang X."/>
            <person name="Sun T."/>
            <person name="Guo L."/>
            <person name="Liang H."/>
            <person name="Lu P."/>
            <person name="Wu Y."/>
            <person name="Zhang Z."/>
            <person name="Ro D.K."/>
            <person name="Shang Y."/>
            <person name="Huang S."/>
            <person name="Yan J."/>
        </authorList>
    </citation>
    <scope>NUCLEOTIDE SEQUENCE [LARGE SCALE GENOMIC DNA]</scope>
    <source>
        <strain evidence="1">Ta-2019</strain>
    </source>
</reference>
<accession>A0AA38C6Y2</accession>
<sequence>MYQQQQQQYPQYGGYPSAVAAPYPQYPYQSSNWSTGLCDCAHDSSSCCLTCFCPCVTFGRVAEIVDQGRTTCCTHAIVYSLLWAIGVGCLYSCQYRAKLRAQYNLPAQPCGDCCVHFCCTCCALSQEHRELHHRGLNPSA</sequence>